<sequence length="72" mass="8491">MRHANGAWVHRARRRAICSLVAFNNALSRCWGAVAIRERVEGRKKRKQNTASLVSRGKWLHITHWRRLMRSD</sequence>
<name>A0A2M4DF97_ANODA</name>
<organism evidence="1">
    <name type="scientific">Anopheles darlingi</name>
    <name type="common">Mosquito</name>
    <dbReference type="NCBI Taxonomy" id="43151"/>
    <lineage>
        <taxon>Eukaryota</taxon>
        <taxon>Metazoa</taxon>
        <taxon>Ecdysozoa</taxon>
        <taxon>Arthropoda</taxon>
        <taxon>Hexapoda</taxon>
        <taxon>Insecta</taxon>
        <taxon>Pterygota</taxon>
        <taxon>Neoptera</taxon>
        <taxon>Endopterygota</taxon>
        <taxon>Diptera</taxon>
        <taxon>Nematocera</taxon>
        <taxon>Culicoidea</taxon>
        <taxon>Culicidae</taxon>
        <taxon>Anophelinae</taxon>
        <taxon>Anopheles</taxon>
    </lineage>
</organism>
<dbReference type="EMBL" id="GGFL01012069">
    <property type="protein sequence ID" value="MBW76247.1"/>
    <property type="molecule type" value="Transcribed_RNA"/>
</dbReference>
<evidence type="ECO:0000313" key="1">
    <source>
        <dbReference type="EMBL" id="MBW76247.1"/>
    </source>
</evidence>
<proteinExistence type="predicted"/>
<reference evidence="1" key="1">
    <citation type="submission" date="2018-01" db="EMBL/GenBank/DDBJ databases">
        <title>An insight into the sialome of Amazonian anophelines.</title>
        <authorList>
            <person name="Ribeiro J.M."/>
            <person name="Scarpassa V."/>
            <person name="Calvo E."/>
        </authorList>
    </citation>
    <scope>NUCLEOTIDE SEQUENCE</scope>
</reference>
<dbReference type="AlphaFoldDB" id="A0A2M4DF97"/>
<accession>A0A2M4DF97</accession>
<protein>
    <submittedName>
        <fullName evidence="1">Putative secreted protein</fullName>
    </submittedName>
</protein>